<reference evidence="1 2" key="1">
    <citation type="submission" date="2019-11" db="EMBL/GenBank/DDBJ databases">
        <title>Comparative genomics of hydrocarbon-degrading Desulfosarcina strains.</title>
        <authorList>
            <person name="Watanabe M."/>
            <person name="Kojima H."/>
            <person name="Fukui M."/>
        </authorList>
    </citation>
    <scope>NUCLEOTIDE SEQUENCE [LARGE SCALE GENOMIC DNA]</scope>
    <source>
        <strain evidence="2">oXyS1</strain>
    </source>
</reference>
<accession>A0A5K8AGG5</accession>
<keyword evidence="2" id="KW-1185">Reference proteome</keyword>
<dbReference type="EMBL" id="AP021879">
    <property type="protein sequence ID" value="BBO91737.1"/>
    <property type="molecule type" value="Genomic_DNA"/>
</dbReference>
<proteinExistence type="predicted"/>
<dbReference type="Proteomes" id="UP000422108">
    <property type="component" value="Chromosome"/>
</dbReference>
<gene>
    <name evidence="1" type="ORF">DSCOOX_49170</name>
</gene>
<evidence type="ECO:0000313" key="1">
    <source>
        <dbReference type="EMBL" id="BBO91737.1"/>
    </source>
</evidence>
<evidence type="ECO:0000313" key="2">
    <source>
        <dbReference type="Proteomes" id="UP000422108"/>
    </source>
</evidence>
<protein>
    <submittedName>
        <fullName evidence="1">Uncharacterized protein</fullName>
    </submittedName>
</protein>
<dbReference type="AlphaFoldDB" id="A0A5K8AGG5"/>
<organism evidence="1 2">
    <name type="scientific">Desulfosarcina ovata subsp. ovata</name>
    <dbReference type="NCBI Taxonomy" id="2752305"/>
    <lineage>
        <taxon>Bacteria</taxon>
        <taxon>Pseudomonadati</taxon>
        <taxon>Thermodesulfobacteriota</taxon>
        <taxon>Desulfobacteria</taxon>
        <taxon>Desulfobacterales</taxon>
        <taxon>Desulfosarcinaceae</taxon>
        <taxon>Desulfosarcina</taxon>
    </lineage>
</organism>
<name>A0A5K8AGG5_9BACT</name>
<sequence length="178" mass="20001">MGTGLDCMEELRQQIEKADRLAAITQRIGFALWQIQELEGVTAQYFVLVVQAKKGMGLFAGNALDEKAKKKTFGATINKVSKAGLLSAELESRFTNLLSERNWLVHRSRADSRGAIHSALKMQRLLARIDKMAEESLSLLREIGILSETHVKEHGVPEEYIDKKAKELLEQWHASDVI</sequence>